<organism evidence="1 2">
    <name type="scientific">Araneus ventricosus</name>
    <name type="common">Orbweaver spider</name>
    <name type="synonym">Epeira ventricosa</name>
    <dbReference type="NCBI Taxonomy" id="182803"/>
    <lineage>
        <taxon>Eukaryota</taxon>
        <taxon>Metazoa</taxon>
        <taxon>Ecdysozoa</taxon>
        <taxon>Arthropoda</taxon>
        <taxon>Chelicerata</taxon>
        <taxon>Arachnida</taxon>
        <taxon>Araneae</taxon>
        <taxon>Araneomorphae</taxon>
        <taxon>Entelegynae</taxon>
        <taxon>Araneoidea</taxon>
        <taxon>Araneidae</taxon>
        <taxon>Araneus</taxon>
    </lineage>
</organism>
<dbReference type="Proteomes" id="UP000499080">
    <property type="component" value="Unassembled WGS sequence"/>
</dbReference>
<protein>
    <submittedName>
        <fullName evidence="1">Zinc finger BED domain-containing protein 5</fullName>
    </submittedName>
</protein>
<dbReference type="PANTHER" id="PTHR45913">
    <property type="entry name" value="EPM2A-INTERACTING PROTEIN 1"/>
    <property type="match status" value="1"/>
</dbReference>
<dbReference type="PANTHER" id="PTHR45913:SF19">
    <property type="entry name" value="LOW QUALITY PROTEIN: ZINC FINGER BED DOMAIN-CONTAINING PROTEIN 5-LIKE"/>
    <property type="match status" value="1"/>
</dbReference>
<accession>A0A4Y2B8U8</accession>
<comment type="caution">
    <text evidence="1">The sequence shown here is derived from an EMBL/GenBank/DDBJ whole genome shotgun (WGS) entry which is preliminary data.</text>
</comment>
<proteinExistence type="predicted"/>
<evidence type="ECO:0000313" key="2">
    <source>
        <dbReference type="Proteomes" id="UP000499080"/>
    </source>
</evidence>
<reference evidence="1 2" key="1">
    <citation type="journal article" date="2019" name="Sci. Rep.">
        <title>Orb-weaving spider Araneus ventricosus genome elucidates the spidroin gene catalogue.</title>
        <authorList>
            <person name="Kono N."/>
            <person name="Nakamura H."/>
            <person name="Ohtoshi R."/>
            <person name="Moran D.A.P."/>
            <person name="Shinohara A."/>
            <person name="Yoshida Y."/>
            <person name="Fujiwara M."/>
            <person name="Mori M."/>
            <person name="Tomita M."/>
            <person name="Arakawa K."/>
        </authorList>
    </citation>
    <scope>NUCLEOTIDE SEQUENCE [LARGE SCALE GENOMIC DNA]</scope>
</reference>
<dbReference type="AlphaFoldDB" id="A0A4Y2B8U8"/>
<gene>
    <name evidence="1" type="primary">ZBED5_76</name>
    <name evidence="1" type="ORF">AVEN_117786_1</name>
</gene>
<dbReference type="EMBL" id="BGPR01000058">
    <property type="protein sequence ID" value="GBL88197.1"/>
    <property type="molecule type" value="Genomic_DNA"/>
</dbReference>
<name>A0A4Y2B8U8_ARAVE</name>
<keyword evidence="2" id="KW-1185">Reference proteome</keyword>
<sequence>MDKWLKTGTLQRKRSASTTEIRTTDLAAMELTWISKMIIMKCKGQLIDLFSTVYRRIKDMSIDIEATINERIKKSTFFLIQVYEGTDVSDLSILLVIARYMSVNEHEENILLCYPLTKICTGEDIFNAIQGYLRENEIDWSKCCGVCTDGGKSMSGCCKGLRGRIKIVALHVACSHYCIHR</sequence>
<evidence type="ECO:0000313" key="1">
    <source>
        <dbReference type="EMBL" id="GBL88197.1"/>
    </source>
</evidence>
<dbReference type="OrthoDB" id="6435379at2759"/>